<dbReference type="GO" id="GO:0006631">
    <property type="term" value="P:fatty acid metabolic process"/>
    <property type="evidence" value="ECO:0007669"/>
    <property type="project" value="TreeGrafter"/>
</dbReference>
<sequence>MSIEGIDLDSPADLLAFLRGLIPRQEVEGYRLAMPKTKGSEEQKRSFELPQIFDAVGVNRKVKMEIAPAQTQAQKQRAPYSTSASPVQHGQSQSQDILAYKNLCTPASIAATHFDLSQLDPKDHAQILQDFVLFPEYLSSKEHDMLVEAATKKLKRALGKQVRYEDGHFDGVITRYRECSASDWGSGVESVPKSSTTDTKDRTTPQEVMQSIKQQFFPSHWRWVAPHILELESGKGGIRPHVDHLDASGEVVAGLCLGSTAVMELIHQDDPKKQFRVLLPKGCFYFQRDSVRYNFKHGIPIQTEDHNFKGTVIPKEKLLVRALELLMVASDIDSLSSAAPFVRVDVELARRLPAPPAFDDVMLSSDPLLENTLPVAETELCDLDTMLGVFDPLARVLLEVVDLENDASQSSYSDSTSSSFPSSTAIFS</sequence>
<feature type="domain" description="Alpha-ketoglutarate-dependent dioxygenase AlkB-like" evidence="2">
    <location>
        <begin position="131"/>
        <end position="305"/>
    </location>
</feature>
<dbReference type="InterPro" id="IPR037151">
    <property type="entry name" value="AlkB-like_sf"/>
</dbReference>
<evidence type="ECO:0000313" key="3">
    <source>
        <dbReference type="EMBL" id="KAG0007965.1"/>
    </source>
</evidence>
<dbReference type="Gene3D" id="2.60.120.590">
    <property type="entry name" value="Alpha-ketoglutarate-dependent dioxygenase AlkB-like"/>
    <property type="match status" value="1"/>
</dbReference>
<feature type="region of interest" description="Disordered" evidence="1">
    <location>
        <begin position="183"/>
        <end position="205"/>
    </location>
</feature>
<dbReference type="Proteomes" id="UP000703661">
    <property type="component" value="Unassembled WGS sequence"/>
</dbReference>
<comment type="caution">
    <text evidence="3">The sequence shown here is derived from an EMBL/GenBank/DDBJ whole genome shotgun (WGS) entry which is preliminary data.</text>
</comment>
<dbReference type="PANTHER" id="PTHR21052">
    <property type="entry name" value="SPERMATOGENESIS ASSOCIATED 11-RELATED"/>
    <property type="match status" value="1"/>
</dbReference>
<proteinExistence type="predicted"/>
<evidence type="ECO:0000313" key="4">
    <source>
        <dbReference type="Proteomes" id="UP000703661"/>
    </source>
</evidence>
<name>A0A9P6MMK0_9FUNG</name>
<dbReference type="InterPro" id="IPR027450">
    <property type="entry name" value="AlkB-like"/>
</dbReference>
<evidence type="ECO:0000256" key="1">
    <source>
        <dbReference type="SAM" id="MobiDB-lite"/>
    </source>
</evidence>
<protein>
    <recommendedName>
        <fullName evidence="2">Alpha-ketoglutarate-dependent dioxygenase AlkB-like domain-containing protein</fullName>
    </recommendedName>
</protein>
<dbReference type="Pfam" id="PF13532">
    <property type="entry name" value="2OG-FeII_Oxy_2"/>
    <property type="match status" value="1"/>
</dbReference>
<organism evidence="3 4">
    <name type="scientific">Entomortierella chlamydospora</name>
    <dbReference type="NCBI Taxonomy" id="101097"/>
    <lineage>
        <taxon>Eukaryota</taxon>
        <taxon>Fungi</taxon>
        <taxon>Fungi incertae sedis</taxon>
        <taxon>Mucoromycota</taxon>
        <taxon>Mortierellomycotina</taxon>
        <taxon>Mortierellomycetes</taxon>
        <taxon>Mortierellales</taxon>
        <taxon>Mortierellaceae</taxon>
        <taxon>Entomortierella</taxon>
    </lineage>
</organism>
<accession>A0A9P6MMK0</accession>
<dbReference type="GO" id="GO:0005759">
    <property type="term" value="C:mitochondrial matrix"/>
    <property type="evidence" value="ECO:0007669"/>
    <property type="project" value="TreeGrafter"/>
</dbReference>
<feature type="region of interest" description="Disordered" evidence="1">
    <location>
        <begin position="408"/>
        <end position="428"/>
    </location>
</feature>
<dbReference type="PANTHER" id="PTHR21052:SF0">
    <property type="entry name" value="ALPHA-KETOGLUTARATE-DEPENDENT DIOXYGENASE ALKB HOMOLOG 7, MITOCHONDRIAL"/>
    <property type="match status" value="1"/>
</dbReference>
<dbReference type="AlphaFoldDB" id="A0A9P6MMK0"/>
<reference evidence="3" key="1">
    <citation type="journal article" date="2020" name="Fungal Divers.">
        <title>Resolving the Mortierellaceae phylogeny through synthesis of multi-gene phylogenetics and phylogenomics.</title>
        <authorList>
            <person name="Vandepol N."/>
            <person name="Liber J."/>
            <person name="Desiro A."/>
            <person name="Na H."/>
            <person name="Kennedy M."/>
            <person name="Barry K."/>
            <person name="Grigoriev I.V."/>
            <person name="Miller A.N."/>
            <person name="O'Donnell K."/>
            <person name="Stajich J.E."/>
            <person name="Bonito G."/>
        </authorList>
    </citation>
    <scope>NUCLEOTIDE SEQUENCE</scope>
    <source>
        <strain evidence="3">NRRL 2769</strain>
    </source>
</reference>
<dbReference type="InterPro" id="IPR032870">
    <property type="entry name" value="ALKBH7-like"/>
</dbReference>
<gene>
    <name evidence="3" type="ORF">BGZ80_004031</name>
</gene>
<evidence type="ECO:0000259" key="2">
    <source>
        <dbReference type="Pfam" id="PF13532"/>
    </source>
</evidence>
<dbReference type="GO" id="GO:0006974">
    <property type="term" value="P:DNA damage response"/>
    <property type="evidence" value="ECO:0007669"/>
    <property type="project" value="InterPro"/>
</dbReference>
<keyword evidence="4" id="KW-1185">Reference proteome</keyword>
<dbReference type="EMBL" id="JAAAID010002100">
    <property type="protein sequence ID" value="KAG0007965.1"/>
    <property type="molecule type" value="Genomic_DNA"/>
</dbReference>
<feature type="region of interest" description="Disordered" evidence="1">
    <location>
        <begin position="69"/>
        <end position="91"/>
    </location>
</feature>
<dbReference type="SUPFAM" id="SSF51197">
    <property type="entry name" value="Clavaminate synthase-like"/>
    <property type="match status" value="1"/>
</dbReference>